<dbReference type="EMBL" id="JMCB01000018">
    <property type="protein sequence ID" value="KFE63176.1"/>
    <property type="molecule type" value="Genomic_DNA"/>
</dbReference>
<organism evidence="1 2">
    <name type="scientific">Hyalangium minutum</name>
    <dbReference type="NCBI Taxonomy" id="394096"/>
    <lineage>
        <taxon>Bacteria</taxon>
        <taxon>Pseudomonadati</taxon>
        <taxon>Myxococcota</taxon>
        <taxon>Myxococcia</taxon>
        <taxon>Myxococcales</taxon>
        <taxon>Cystobacterineae</taxon>
        <taxon>Archangiaceae</taxon>
        <taxon>Hyalangium</taxon>
    </lineage>
</organism>
<gene>
    <name evidence="1" type="ORF">DB31_2769</name>
</gene>
<keyword evidence="2" id="KW-1185">Reference proteome</keyword>
<sequence length="45" mass="4815">MGMGASGLETTVGDGWLKWMMVIILASEDDEHHPACQARVRGAVS</sequence>
<comment type="caution">
    <text evidence="1">The sequence shown here is derived from an EMBL/GenBank/DDBJ whole genome shotgun (WGS) entry which is preliminary data.</text>
</comment>
<name>A0A085W663_9BACT</name>
<proteinExistence type="predicted"/>
<dbReference type="AlphaFoldDB" id="A0A085W663"/>
<evidence type="ECO:0000313" key="1">
    <source>
        <dbReference type="EMBL" id="KFE63176.1"/>
    </source>
</evidence>
<protein>
    <submittedName>
        <fullName evidence="1">Uncharacterized protein</fullName>
    </submittedName>
</protein>
<accession>A0A085W663</accession>
<evidence type="ECO:0000313" key="2">
    <source>
        <dbReference type="Proteomes" id="UP000028725"/>
    </source>
</evidence>
<dbReference type="Proteomes" id="UP000028725">
    <property type="component" value="Unassembled WGS sequence"/>
</dbReference>
<reference evidence="1 2" key="1">
    <citation type="submission" date="2014-04" db="EMBL/GenBank/DDBJ databases">
        <title>Genome assembly of Hyalangium minutum DSM 14724.</title>
        <authorList>
            <person name="Sharma G."/>
            <person name="Subramanian S."/>
        </authorList>
    </citation>
    <scope>NUCLEOTIDE SEQUENCE [LARGE SCALE GENOMIC DNA]</scope>
    <source>
        <strain evidence="1 2">DSM 14724</strain>
    </source>
</reference>